<dbReference type="OrthoDB" id="1146847at2"/>
<keyword evidence="2" id="KW-1185">Reference proteome</keyword>
<proteinExistence type="predicted"/>
<evidence type="ECO:0000313" key="2">
    <source>
        <dbReference type="Proteomes" id="UP000184231"/>
    </source>
</evidence>
<dbReference type="PROSITE" id="PS51257">
    <property type="entry name" value="PROKAR_LIPOPROTEIN"/>
    <property type="match status" value="1"/>
</dbReference>
<dbReference type="RefSeq" id="WP_072764211.1">
    <property type="nucleotide sequence ID" value="NZ_FQYX01000010.1"/>
</dbReference>
<organism evidence="1 2">
    <name type="scientific">Arenibacter nanhaiticus</name>
    <dbReference type="NCBI Taxonomy" id="558155"/>
    <lineage>
        <taxon>Bacteria</taxon>
        <taxon>Pseudomonadati</taxon>
        <taxon>Bacteroidota</taxon>
        <taxon>Flavobacteriia</taxon>
        <taxon>Flavobacteriales</taxon>
        <taxon>Flavobacteriaceae</taxon>
        <taxon>Arenibacter</taxon>
    </lineage>
</organism>
<sequence>MNKPLLYTFLFALISCGTKEKKSSSAYFAGEIVNPTSDYVVLYKDEVVIDSAKLNQDNRFSITLDSVAEGLYHFNHSPELQYVYLEQGDSLMIRLNTKDFDESLIFSGTGDEINNFLLELFLSTEDEPNKILPLYSLEPSEFCKKIDSLRSIKFKLLNELSKEAQLSKNALEIATASIDYHYYTYKERYPFWNRIRNAKKEITTVPEHFYTYRKDLEYDNNKLTYLRPYYNFMKNHFDNLSYMSCKDGCLENHHSIVKNKLHFNQHKLQLINDLVTEKGLRDNLFRNVAMDYLINAHEGDENNKIFINDFRKLAQNNKHHKEIELLYQGVINLQPSSKLPNISVINAEGISVTLQEIADKEKNAVFYFWTDAQRMHFEGIKKRVSQLAVSKPEYTFIGINCNTDPARWQYVLNTSNLDTSKQYRSDDFENLKNALVLKSLNKGIITKDGVIIDAFADIYSSF</sequence>
<reference evidence="1 2" key="1">
    <citation type="submission" date="2016-11" db="EMBL/GenBank/DDBJ databases">
        <authorList>
            <person name="Jaros S."/>
            <person name="Januszkiewicz K."/>
            <person name="Wedrychowicz H."/>
        </authorList>
    </citation>
    <scope>NUCLEOTIDE SEQUENCE [LARGE SCALE GENOMIC DNA]</scope>
    <source>
        <strain evidence="1 2">CGMCC 1.8863</strain>
    </source>
</reference>
<name>A0A1M6G3A6_9FLAO</name>
<dbReference type="Proteomes" id="UP000184231">
    <property type="component" value="Unassembled WGS sequence"/>
</dbReference>
<protein>
    <recommendedName>
        <fullName evidence="3">Transaldolase</fullName>
    </recommendedName>
</protein>
<accession>A0A1M6G3A6</accession>
<gene>
    <name evidence="1" type="ORF">SAMN04487911_1107</name>
</gene>
<dbReference type="AlphaFoldDB" id="A0A1M6G3A6"/>
<dbReference type="STRING" id="558155.SAMN04487911_1107"/>
<evidence type="ECO:0008006" key="3">
    <source>
        <dbReference type="Google" id="ProtNLM"/>
    </source>
</evidence>
<dbReference type="EMBL" id="FQYX01000010">
    <property type="protein sequence ID" value="SHJ04307.1"/>
    <property type="molecule type" value="Genomic_DNA"/>
</dbReference>
<evidence type="ECO:0000313" key="1">
    <source>
        <dbReference type="EMBL" id="SHJ04307.1"/>
    </source>
</evidence>